<dbReference type="EMBL" id="JAKWBL010000003">
    <property type="protein sequence ID" value="MCH5599141.1"/>
    <property type="molecule type" value="Genomic_DNA"/>
</dbReference>
<dbReference type="RefSeq" id="WP_240830818.1">
    <property type="nucleotide sequence ID" value="NZ_JAKWBL010000003.1"/>
</dbReference>
<proteinExistence type="predicted"/>
<keyword evidence="3" id="KW-1185">Reference proteome</keyword>
<name>A0ABS9SLG7_9BACT</name>
<gene>
    <name evidence="2" type="ORF">MKP09_15115</name>
</gene>
<organism evidence="2 3">
    <name type="scientific">Niabella ginsengisoli</name>
    <dbReference type="NCBI Taxonomy" id="522298"/>
    <lineage>
        <taxon>Bacteria</taxon>
        <taxon>Pseudomonadati</taxon>
        <taxon>Bacteroidota</taxon>
        <taxon>Chitinophagia</taxon>
        <taxon>Chitinophagales</taxon>
        <taxon>Chitinophagaceae</taxon>
        <taxon>Niabella</taxon>
    </lineage>
</organism>
<comment type="caution">
    <text evidence="2">The sequence shown here is derived from an EMBL/GenBank/DDBJ whole genome shotgun (WGS) entry which is preliminary data.</text>
</comment>
<evidence type="ECO:0000313" key="2">
    <source>
        <dbReference type="EMBL" id="MCH5599141.1"/>
    </source>
</evidence>
<feature type="signal peptide" evidence="1">
    <location>
        <begin position="1"/>
        <end position="18"/>
    </location>
</feature>
<accession>A0ABS9SLG7</accession>
<keyword evidence="1" id="KW-0732">Signal</keyword>
<evidence type="ECO:0000313" key="3">
    <source>
        <dbReference type="Proteomes" id="UP001202248"/>
    </source>
</evidence>
<dbReference type="Proteomes" id="UP001202248">
    <property type="component" value="Unassembled WGS sequence"/>
</dbReference>
<sequence length="107" mass="11680">MKKIFTSSMLLLSIAAFAQNKDPELTEIWQPEPRVVNPGKTAADAPEDAIVLFNGKDFSEWQSDDGKPAKWKQDGDAMTVVKGAGVIKTKRNLAIANCILNGAHQLK</sequence>
<feature type="chain" id="PRO_5046152317" evidence="1">
    <location>
        <begin position="19"/>
        <end position="107"/>
    </location>
</feature>
<dbReference type="Gene3D" id="2.60.120.560">
    <property type="entry name" value="Exo-inulinase, domain 1"/>
    <property type="match status" value="1"/>
</dbReference>
<evidence type="ECO:0000256" key="1">
    <source>
        <dbReference type="SAM" id="SignalP"/>
    </source>
</evidence>
<protein>
    <submittedName>
        <fullName evidence="2">DUF1080 domain-containing protein</fullName>
    </submittedName>
</protein>
<reference evidence="2 3" key="1">
    <citation type="submission" date="2022-02" db="EMBL/GenBank/DDBJ databases">
        <authorList>
            <person name="Min J."/>
        </authorList>
    </citation>
    <scope>NUCLEOTIDE SEQUENCE [LARGE SCALE GENOMIC DNA]</scope>
    <source>
        <strain evidence="2 3">GR10-1</strain>
    </source>
</reference>